<dbReference type="AlphaFoldDB" id="A0A7J6AGF5"/>
<evidence type="ECO:0000313" key="2">
    <source>
        <dbReference type="EMBL" id="KAF4081730.1"/>
    </source>
</evidence>
<organism evidence="2 3">
    <name type="scientific">Ameiurus melas</name>
    <name type="common">Black bullhead</name>
    <name type="synonym">Silurus melas</name>
    <dbReference type="NCBI Taxonomy" id="219545"/>
    <lineage>
        <taxon>Eukaryota</taxon>
        <taxon>Metazoa</taxon>
        <taxon>Chordata</taxon>
        <taxon>Craniata</taxon>
        <taxon>Vertebrata</taxon>
        <taxon>Euteleostomi</taxon>
        <taxon>Actinopterygii</taxon>
        <taxon>Neopterygii</taxon>
        <taxon>Teleostei</taxon>
        <taxon>Ostariophysi</taxon>
        <taxon>Siluriformes</taxon>
        <taxon>Ictaluridae</taxon>
        <taxon>Ameiurus</taxon>
    </lineage>
</organism>
<accession>A0A7J6AGF5</accession>
<feature type="transmembrane region" description="Helical" evidence="1">
    <location>
        <begin position="36"/>
        <end position="54"/>
    </location>
</feature>
<gene>
    <name evidence="2" type="ORF">AMELA_G00164510</name>
</gene>
<evidence type="ECO:0000256" key="1">
    <source>
        <dbReference type="SAM" id="Phobius"/>
    </source>
</evidence>
<dbReference type="EMBL" id="JAAGNN010000013">
    <property type="protein sequence ID" value="KAF4081730.1"/>
    <property type="molecule type" value="Genomic_DNA"/>
</dbReference>
<keyword evidence="1" id="KW-0472">Membrane</keyword>
<proteinExistence type="predicted"/>
<sequence>MNRVHGKSGRNAKHINTKFIPGTIFKSYLGIRRMKFQVRVIYLAMWMVFLLVFVRVDFRFSLGDFIDVNEQVCGCMSCIMDPQEDPWFTEHYDSRVPKLMNRTNSNISTLTYNWWMVSMIKRVIS</sequence>
<dbReference type="Proteomes" id="UP000593565">
    <property type="component" value="Unassembled WGS sequence"/>
</dbReference>
<reference evidence="2 3" key="1">
    <citation type="submission" date="2020-02" db="EMBL/GenBank/DDBJ databases">
        <title>A chromosome-scale genome assembly of the black bullhead catfish (Ameiurus melas).</title>
        <authorList>
            <person name="Wen M."/>
            <person name="Zham M."/>
            <person name="Cabau C."/>
            <person name="Klopp C."/>
            <person name="Donnadieu C."/>
            <person name="Roques C."/>
            <person name="Bouchez O."/>
            <person name="Lampietro C."/>
            <person name="Jouanno E."/>
            <person name="Herpin A."/>
            <person name="Louis A."/>
            <person name="Berthelot C."/>
            <person name="Parey E."/>
            <person name="Roest-Crollius H."/>
            <person name="Braasch I."/>
            <person name="Postlethwait J."/>
            <person name="Robinson-Rechavi M."/>
            <person name="Echchiki A."/>
            <person name="Begum T."/>
            <person name="Montfort J."/>
            <person name="Schartl M."/>
            <person name="Bobe J."/>
            <person name="Guiguen Y."/>
        </authorList>
    </citation>
    <scope>NUCLEOTIDE SEQUENCE [LARGE SCALE GENOMIC DNA]</scope>
    <source>
        <strain evidence="2">M_S1</strain>
        <tissue evidence="2">Blood</tissue>
    </source>
</reference>
<keyword evidence="1" id="KW-0812">Transmembrane</keyword>
<keyword evidence="3" id="KW-1185">Reference proteome</keyword>
<dbReference type="InterPro" id="IPR038578">
    <property type="entry name" value="GT29-like_sf"/>
</dbReference>
<keyword evidence="1" id="KW-1133">Transmembrane helix</keyword>
<evidence type="ECO:0000313" key="3">
    <source>
        <dbReference type="Proteomes" id="UP000593565"/>
    </source>
</evidence>
<dbReference type="Gene3D" id="3.90.1480.20">
    <property type="entry name" value="Glycosyl transferase family 29"/>
    <property type="match status" value="1"/>
</dbReference>
<name>A0A7J6AGF5_AMEME</name>
<comment type="caution">
    <text evidence="2">The sequence shown here is derived from an EMBL/GenBank/DDBJ whole genome shotgun (WGS) entry which is preliminary data.</text>
</comment>
<protein>
    <submittedName>
        <fullName evidence="2">Uncharacterized protein</fullName>
    </submittedName>
</protein>